<comment type="caution">
    <text evidence="2">The sequence shown here is derived from an EMBL/GenBank/DDBJ whole genome shotgun (WGS) entry which is preliminary data.</text>
</comment>
<proteinExistence type="predicted"/>
<dbReference type="AlphaFoldDB" id="A0A839E0J4"/>
<keyword evidence="1" id="KW-0472">Membrane</keyword>
<evidence type="ECO:0000313" key="3">
    <source>
        <dbReference type="Proteomes" id="UP000569329"/>
    </source>
</evidence>
<evidence type="ECO:0000313" key="2">
    <source>
        <dbReference type="EMBL" id="MBA8826620.1"/>
    </source>
</evidence>
<sequence length="110" mass="11515">MTDIAEFDDAFTVRQVFGEPIRHEGLSLIPVAKISGGGGGSTDGSGFGGTAKPIGALVMDEGRVYWRPVADAGKILAVVGAGAALFALARALKRRRARKATCRCNEHEDS</sequence>
<keyword evidence="3" id="KW-1185">Reference proteome</keyword>
<protein>
    <submittedName>
        <fullName evidence="2">Putative spore protein YtfJ</fullName>
    </submittedName>
</protein>
<organism evidence="2 3">
    <name type="scientific">Halosaccharopolyspora lacisalsi</name>
    <dbReference type="NCBI Taxonomy" id="1000566"/>
    <lineage>
        <taxon>Bacteria</taxon>
        <taxon>Bacillati</taxon>
        <taxon>Actinomycetota</taxon>
        <taxon>Actinomycetes</taxon>
        <taxon>Pseudonocardiales</taxon>
        <taxon>Pseudonocardiaceae</taxon>
        <taxon>Halosaccharopolyspora</taxon>
    </lineage>
</organism>
<keyword evidence="1" id="KW-1133">Transmembrane helix</keyword>
<keyword evidence="1" id="KW-0812">Transmembrane</keyword>
<dbReference type="RefSeq" id="WP_182545842.1">
    <property type="nucleotide sequence ID" value="NZ_JACGWZ010000006.1"/>
</dbReference>
<accession>A0A839E0J4</accession>
<name>A0A839E0J4_9PSEU</name>
<dbReference type="EMBL" id="JACGWZ010000006">
    <property type="protein sequence ID" value="MBA8826620.1"/>
    <property type="molecule type" value="Genomic_DNA"/>
</dbReference>
<feature type="transmembrane region" description="Helical" evidence="1">
    <location>
        <begin position="72"/>
        <end position="89"/>
    </location>
</feature>
<evidence type="ECO:0000256" key="1">
    <source>
        <dbReference type="SAM" id="Phobius"/>
    </source>
</evidence>
<reference evidence="2 3" key="1">
    <citation type="submission" date="2020-07" db="EMBL/GenBank/DDBJ databases">
        <title>Sequencing the genomes of 1000 actinobacteria strains.</title>
        <authorList>
            <person name="Klenk H.-P."/>
        </authorList>
    </citation>
    <scope>NUCLEOTIDE SEQUENCE [LARGE SCALE GENOMIC DNA]</scope>
    <source>
        <strain evidence="2 3">DSM 45975</strain>
    </source>
</reference>
<dbReference type="Proteomes" id="UP000569329">
    <property type="component" value="Unassembled WGS sequence"/>
</dbReference>
<gene>
    <name evidence="2" type="ORF">FHX42_003999</name>
</gene>